<evidence type="ECO:0000256" key="7">
    <source>
        <dbReference type="ARBA" id="ARBA00022801"/>
    </source>
</evidence>
<dbReference type="Gene3D" id="2.10.109.10">
    <property type="entry name" value="Umud Fragment, subunit A"/>
    <property type="match status" value="1"/>
</dbReference>
<dbReference type="GO" id="GO:0042720">
    <property type="term" value="C:mitochondrial inner membrane peptidase complex"/>
    <property type="evidence" value="ECO:0007669"/>
    <property type="project" value="InterPro"/>
</dbReference>
<evidence type="ECO:0000256" key="1">
    <source>
        <dbReference type="ARBA" id="ARBA00004434"/>
    </source>
</evidence>
<dbReference type="SUPFAM" id="SSF51306">
    <property type="entry name" value="LexA/Signal peptidase"/>
    <property type="match status" value="1"/>
</dbReference>
<evidence type="ECO:0000256" key="4">
    <source>
        <dbReference type="ARBA" id="ARBA00022670"/>
    </source>
</evidence>
<dbReference type="GO" id="GO:0006627">
    <property type="term" value="P:protein processing involved in protein targeting to mitochondrion"/>
    <property type="evidence" value="ECO:0007669"/>
    <property type="project" value="InterPro"/>
</dbReference>
<dbReference type="AlphaFoldDB" id="R7TDQ2"/>
<dbReference type="PROSITE" id="PS00501">
    <property type="entry name" value="SPASE_I_1"/>
    <property type="match status" value="1"/>
</dbReference>
<keyword evidence="5" id="KW-0812">Transmembrane</keyword>
<evidence type="ECO:0000256" key="10">
    <source>
        <dbReference type="ARBA" id="ARBA00023136"/>
    </source>
</evidence>
<dbReference type="PANTHER" id="PTHR46041:SF2">
    <property type="entry name" value="MITOCHONDRIAL INNER MEMBRANE PROTEASE SUBUNIT 2"/>
    <property type="match status" value="1"/>
</dbReference>
<evidence type="ECO:0000256" key="6">
    <source>
        <dbReference type="ARBA" id="ARBA00022792"/>
    </source>
</evidence>
<comment type="subcellular location">
    <subcellularLocation>
        <location evidence="1">Mitochondrion inner membrane</location>
        <topology evidence="1">Single-pass membrane protein</topology>
    </subcellularLocation>
</comment>
<dbReference type="EC" id="3.4.21.-" evidence="12"/>
<keyword evidence="7 12" id="KW-0378">Hydrolase</keyword>
<organism evidence="14">
    <name type="scientific">Capitella teleta</name>
    <name type="common">Polychaete worm</name>
    <dbReference type="NCBI Taxonomy" id="283909"/>
    <lineage>
        <taxon>Eukaryota</taxon>
        <taxon>Metazoa</taxon>
        <taxon>Spiralia</taxon>
        <taxon>Lophotrochozoa</taxon>
        <taxon>Annelida</taxon>
        <taxon>Polychaeta</taxon>
        <taxon>Sedentaria</taxon>
        <taxon>Scolecida</taxon>
        <taxon>Capitellidae</taxon>
        <taxon>Capitella</taxon>
    </lineage>
</organism>
<dbReference type="InterPro" id="IPR037730">
    <property type="entry name" value="IMP2"/>
</dbReference>
<evidence type="ECO:0000256" key="8">
    <source>
        <dbReference type="ARBA" id="ARBA00022989"/>
    </source>
</evidence>
<dbReference type="InterPro" id="IPR000223">
    <property type="entry name" value="Pept_S26A_signal_pept_1"/>
</dbReference>
<evidence type="ECO:0000256" key="9">
    <source>
        <dbReference type="ARBA" id="ARBA00023128"/>
    </source>
</evidence>
<dbReference type="PANTHER" id="PTHR46041">
    <property type="entry name" value="MITOCHONDRIAL INNER MEMBRANE PROTEASE SUBUNIT 2"/>
    <property type="match status" value="1"/>
</dbReference>
<dbReference type="FunCoup" id="R7TDQ2">
    <property type="interactions" value="600"/>
</dbReference>
<dbReference type="EMBL" id="AMQN01014767">
    <property type="status" value="NOT_ANNOTATED_CDS"/>
    <property type="molecule type" value="Genomic_DNA"/>
</dbReference>
<comment type="similarity">
    <text evidence="2">Belongs to the peptidase S26 family. IMP2 subfamily.</text>
</comment>
<evidence type="ECO:0000256" key="3">
    <source>
        <dbReference type="ARBA" id="ARBA00011805"/>
    </source>
</evidence>
<keyword evidence="10" id="KW-0472">Membrane</keyword>
<feature type="domain" description="Peptidase S26" evidence="13">
    <location>
        <begin position="97"/>
        <end position="138"/>
    </location>
</feature>
<dbReference type="STRING" id="283909.R7TDQ2"/>
<evidence type="ECO:0000313" key="15">
    <source>
        <dbReference type="EnsemblMetazoa" id="CapteP179580"/>
    </source>
</evidence>
<dbReference type="PRINTS" id="PR00727">
    <property type="entry name" value="LEADERPTASE"/>
</dbReference>
<reference evidence="15" key="3">
    <citation type="submission" date="2015-06" db="UniProtKB">
        <authorList>
            <consortium name="EnsemblMetazoa"/>
        </authorList>
    </citation>
    <scope>IDENTIFICATION</scope>
</reference>
<dbReference type="CDD" id="cd06530">
    <property type="entry name" value="S26_SPase_I"/>
    <property type="match status" value="1"/>
</dbReference>
<keyword evidence="16" id="KW-1185">Reference proteome</keyword>
<evidence type="ECO:0000256" key="5">
    <source>
        <dbReference type="ARBA" id="ARBA00022692"/>
    </source>
</evidence>
<evidence type="ECO:0000259" key="13">
    <source>
        <dbReference type="Pfam" id="PF10502"/>
    </source>
</evidence>
<dbReference type="GO" id="GO:0004252">
    <property type="term" value="F:serine-type endopeptidase activity"/>
    <property type="evidence" value="ECO:0007669"/>
    <property type="project" value="InterPro"/>
</dbReference>
<dbReference type="InterPro" id="IPR019533">
    <property type="entry name" value="Peptidase_S26"/>
</dbReference>
<keyword evidence="6 12" id="KW-0999">Mitochondrion inner membrane</keyword>
<name>R7TDQ2_CAPTE</name>
<dbReference type="EnsemblMetazoa" id="CapteT179580">
    <property type="protein sequence ID" value="CapteP179580"/>
    <property type="gene ID" value="CapteG179580"/>
</dbReference>
<dbReference type="EMBL" id="KB311259">
    <property type="protein sequence ID" value="ELT89627.1"/>
    <property type="molecule type" value="Genomic_DNA"/>
</dbReference>
<keyword evidence="9 12" id="KW-0496">Mitochondrion</keyword>
<evidence type="ECO:0000256" key="12">
    <source>
        <dbReference type="RuleBase" id="RU362041"/>
    </source>
</evidence>
<accession>R7TDQ2</accession>
<gene>
    <name evidence="14" type="ORF">CAPTEDRAFT_179580</name>
</gene>
<reference evidence="16" key="1">
    <citation type="submission" date="2012-12" db="EMBL/GenBank/DDBJ databases">
        <authorList>
            <person name="Hellsten U."/>
            <person name="Grimwood J."/>
            <person name="Chapman J.A."/>
            <person name="Shapiro H."/>
            <person name="Aerts A."/>
            <person name="Otillar R.P."/>
            <person name="Terry A.Y."/>
            <person name="Boore J.L."/>
            <person name="Simakov O."/>
            <person name="Marletaz F."/>
            <person name="Cho S.-J."/>
            <person name="Edsinger-Gonzales E."/>
            <person name="Havlak P."/>
            <person name="Kuo D.-H."/>
            <person name="Larsson T."/>
            <person name="Lv J."/>
            <person name="Arendt D."/>
            <person name="Savage R."/>
            <person name="Osoegawa K."/>
            <person name="de Jong P."/>
            <person name="Lindberg D.R."/>
            <person name="Seaver E.C."/>
            <person name="Weisblat D.A."/>
            <person name="Putnam N.H."/>
            <person name="Grigoriev I.V."/>
            <person name="Rokhsar D.S."/>
        </authorList>
    </citation>
    <scope>NUCLEOTIDE SEQUENCE</scope>
    <source>
        <strain evidence="16">I ESC-2004</strain>
    </source>
</reference>
<dbReference type="InterPro" id="IPR019756">
    <property type="entry name" value="Pept_S26A_signal_pept_1_Ser-AS"/>
</dbReference>
<keyword evidence="4 12" id="KW-0645">Protease</keyword>
<keyword evidence="8" id="KW-1133">Transmembrane helix</keyword>
<dbReference type="GO" id="GO:0006465">
    <property type="term" value="P:signal peptide processing"/>
    <property type="evidence" value="ECO:0007669"/>
    <property type="project" value="InterPro"/>
</dbReference>
<dbReference type="InterPro" id="IPR036286">
    <property type="entry name" value="LexA/Signal_pep-like_sf"/>
</dbReference>
<dbReference type="NCBIfam" id="TIGR02227">
    <property type="entry name" value="sigpep_I_bact"/>
    <property type="match status" value="1"/>
</dbReference>
<dbReference type="Pfam" id="PF10502">
    <property type="entry name" value="Peptidase_S26"/>
    <property type="match status" value="2"/>
</dbReference>
<sequence length="202" mass="22901">MEILKFAAKVVLTGAPVIVCFHDVVGKLSVVTGSSMQPTLNSRDFVFLNCWAARRYQFQHGDVVSYVSPTNPEAHIVKRVVALEGETVRTLSYKNRLVTVPPGHCWVEGDNHARSEDSNCYGPIPVGLIYAKATHILWPPDRLRKLRPITESHRLIQHSQHEDSDDEIDAKFIDEILDMNVDINENENASVHRITFPVHRNR</sequence>
<dbReference type="HOGENOM" id="CLU_028723_4_1_1"/>
<dbReference type="OrthoDB" id="9996127at2759"/>
<comment type="subunit">
    <text evidence="3">Heterodimer of 2 subunits, IMMPL1 and IMMPL2.</text>
</comment>
<feature type="domain" description="Peptidase S26" evidence="13">
    <location>
        <begin position="10"/>
        <end position="89"/>
    </location>
</feature>
<proteinExistence type="inferred from homology"/>
<evidence type="ECO:0000256" key="11">
    <source>
        <dbReference type="PIRSR" id="PIRSR600223-1"/>
    </source>
</evidence>
<reference evidence="14 16" key="2">
    <citation type="journal article" date="2013" name="Nature">
        <title>Insights into bilaterian evolution from three spiralian genomes.</title>
        <authorList>
            <person name="Simakov O."/>
            <person name="Marletaz F."/>
            <person name="Cho S.J."/>
            <person name="Edsinger-Gonzales E."/>
            <person name="Havlak P."/>
            <person name="Hellsten U."/>
            <person name="Kuo D.H."/>
            <person name="Larsson T."/>
            <person name="Lv J."/>
            <person name="Arendt D."/>
            <person name="Savage R."/>
            <person name="Osoegawa K."/>
            <person name="de Jong P."/>
            <person name="Grimwood J."/>
            <person name="Chapman J.A."/>
            <person name="Shapiro H."/>
            <person name="Aerts A."/>
            <person name="Otillar R.P."/>
            <person name="Terry A.Y."/>
            <person name="Boore J.L."/>
            <person name="Grigoriev I.V."/>
            <person name="Lindberg D.R."/>
            <person name="Seaver E.C."/>
            <person name="Weisblat D.A."/>
            <person name="Putnam N.H."/>
            <person name="Rokhsar D.S."/>
        </authorList>
    </citation>
    <scope>NUCLEOTIDE SEQUENCE</scope>
    <source>
        <strain evidence="14 16">I ESC-2004</strain>
    </source>
</reference>
<evidence type="ECO:0000313" key="14">
    <source>
        <dbReference type="EMBL" id="ELT89627.1"/>
    </source>
</evidence>
<evidence type="ECO:0000313" key="16">
    <source>
        <dbReference type="Proteomes" id="UP000014760"/>
    </source>
</evidence>
<feature type="active site" evidence="11">
    <location>
        <position position="35"/>
    </location>
</feature>
<feature type="active site" evidence="11">
    <location>
        <position position="78"/>
    </location>
</feature>
<dbReference type="OMA" id="WIPVIAW"/>
<dbReference type="Proteomes" id="UP000014760">
    <property type="component" value="Unassembled WGS sequence"/>
</dbReference>
<dbReference type="FunFam" id="2.10.109.10:FF:000005">
    <property type="entry name" value="Mitochondrial inner membrane protease subunit"/>
    <property type="match status" value="1"/>
</dbReference>
<protein>
    <recommendedName>
        <fullName evidence="12">Mitochondrial inner membrane protease subunit</fullName>
        <ecNumber evidence="12">3.4.21.-</ecNumber>
    </recommendedName>
</protein>
<evidence type="ECO:0000256" key="2">
    <source>
        <dbReference type="ARBA" id="ARBA00007066"/>
    </source>
</evidence>